<name>A0A915B4Z8_PARUN</name>
<keyword evidence="1" id="KW-1133">Transmembrane helix</keyword>
<keyword evidence="1" id="KW-0812">Transmembrane</keyword>
<dbReference type="AlphaFoldDB" id="A0A915B4Z8"/>
<dbReference type="WBParaSite" id="PgR026_g111_t02">
    <property type="protein sequence ID" value="PgR026_g111_t02"/>
    <property type="gene ID" value="PgR026_g111"/>
</dbReference>
<evidence type="ECO:0000313" key="3">
    <source>
        <dbReference type="WBParaSite" id="PgR026_g111_t02"/>
    </source>
</evidence>
<organism evidence="2 3">
    <name type="scientific">Parascaris univalens</name>
    <name type="common">Nematode worm</name>
    <dbReference type="NCBI Taxonomy" id="6257"/>
    <lineage>
        <taxon>Eukaryota</taxon>
        <taxon>Metazoa</taxon>
        <taxon>Ecdysozoa</taxon>
        <taxon>Nematoda</taxon>
        <taxon>Chromadorea</taxon>
        <taxon>Rhabditida</taxon>
        <taxon>Spirurina</taxon>
        <taxon>Ascaridomorpha</taxon>
        <taxon>Ascaridoidea</taxon>
        <taxon>Ascarididae</taxon>
        <taxon>Parascaris</taxon>
    </lineage>
</organism>
<evidence type="ECO:0000256" key="1">
    <source>
        <dbReference type="SAM" id="Phobius"/>
    </source>
</evidence>
<sequence length="186" mass="21231">LLRSQLKPMRIADFIVAIMCSTEEVLSDRFHSSKMWRTQRTIPQASIIRRINSRRLTTQTTPIPIRNADRAPPTLEEFDPLNPGDWQLGASGKILPRLPEGTKCGKLVMGKYGLYDPKLRQQVELYSQALLDGAKSEEARPFDRRLAMIAKMFAISSLIIGFWNLFVLFHGKLIWPYAHHKTPGQS</sequence>
<feature type="transmembrane region" description="Helical" evidence="1">
    <location>
        <begin position="149"/>
        <end position="169"/>
    </location>
</feature>
<protein>
    <submittedName>
        <fullName evidence="3">Uncharacterized protein</fullName>
    </submittedName>
</protein>
<keyword evidence="1" id="KW-0472">Membrane</keyword>
<evidence type="ECO:0000313" key="2">
    <source>
        <dbReference type="Proteomes" id="UP000887569"/>
    </source>
</evidence>
<dbReference type="Proteomes" id="UP000887569">
    <property type="component" value="Unplaced"/>
</dbReference>
<proteinExistence type="predicted"/>
<accession>A0A915B4Z8</accession>
<reference evidence="3" key="1">
    <citation type="submission" date="2022-11" db="UniProtKB">
        <authorList>
            <consortium name="WormBaseParasite"/>
        </authorList>
    </citation>
    <scope>IDENTIFICATION</scope>
</reference>
<keyword evidence="2" id="KW-1185">Reference proteome</keyword>